<sequence length="156" mass="18910">MLNQEIIIAEILLKYNISTSTAKKLKEFLSKAENYKYLYFMTETIKPKVRSEAPNETTKKIEISTENTDEIYLPPREYLHKNYNAEIFSIAEKGEKHKLHYHRLIATNQRIDYKEVQKKFRKSYYLHFEILNFDDKTIKKVIEYMFKKKKKDENQK</sequence>
<keyword evidence="2" id="KW-1185">Reference proteome</keyword>
<accession>A0A6M3VYY8</accession>
<dbReference type="Gene3D" id="3.30.70.1910">
    <property type="match status" value="1"/>
</dbReference>
<dbReference type="EMBL" id="MN876842">
    <property type="protein sequence ID" value="QJF12319.1"/>
    <property type="molecule type" value="Genomic_DNA"/>
</dbReference>
<dbReference type="InterPro" id="IPR049137">
    <property type="entry name" value="ORF117-like_Rudivir"/>
</dbReference>
<reference evidence="1 2" key="1">
    <citation type="journal article" date="2020" name="ISME J.">
        <title>New virus isolates from Italian hydrothermal environments underscore the biogeographic pattern in archaeal virus communities.</title>
        <authorList>
            <person name="Baquero D.P."/>
            <person name="Contursi P."/>
            <person name="Piochi M."/>
            <person name="Bartolucci S."/>
            <person name="Liu Y."/>
            <person name="Cvirkaite-Krupovic V."/>
            <person name="Prangishvili D."/>
            <person name="Krupovic M."/>
        </authorList>
    </citation>
    <scope>NUCLEOTIDE SEQUENCE [LARGE SCALE GENOMIC DNA]</scope>
    <source>
        <strain evidence="1">9</strain>
    </source>
</reference>
<gene>
    <name evidence="1" type="ORF">ARV3_gp06</name>
</gene>
<organism evidence="1 2">
    <name type="scientific">Acidianus rod-shaped virus 3</name>
    <dbReference type="NCBI Taxonomy" id="2730617"/>
    <lineage>
        <taxon>Viruses</taxon>
        <taxon>Adnaviria</taxon>
        <taxon>Zilligvirae</taxon>
        <taxon>Taleaviricota</taxon>
        <taxon>Tokiviricetes</taxon>
        <taxon>Ligamenvirales</taxon>
        <taxon>Rudiviridae</taxon>
        <taxon>Hoswirudivirus</taxon>
        <taxon>Hoswirudivirus acidiani</taxon>
        <taxon>Hoswirudivirus ARV3</taxon>
    </lineage>
</organism>
<dbReference type="Pfam" id="PF21578">
    <property type="entry name" value="117-like_vir"/>
    <property type="match status" value="1"/>
</dbReference>
<dbReference type="Proteomes" id="UP000502393">
    <property type="component" value="Segment"/>
</dbReference>
<name>A0A6M3VYY8_9VIRU</name>
<protein>
    <submittedName>
        <fullName evidence="1">Uncharacterized protein</fullName>
    </submittedName>
</protein>
<evidence type="ECO:0000313" key="2">
    <source>
        <dbReference type="Proteomes" id="UP000502393"/>
    </source>
</evidence>
<proteinExistence type="predicted"/>
<evidence type="ECO:0000313" key="1">
    <source>
        <dbReference type="EMBL" id="QJF12319.1"/>
    </source>
</evidence>